<dbReference type="EMBL" id="CP002364">
    <property type="protein sequence ID" value="ADW16528.1"/>
    <property type="molecule type" value="Genomic_DNA"/>
</dbReference>
<evidence type="ECO:0000313" key="8">
    <source>
        <dbReference type="Proteomes" id="UP000006365"/>
    </source>
</evidence>
<evidence type="ECO:0000256" key="5">
    <source>
        <dbReference type="ARBA" id="ARBA00023136"/>
    </source>
</evidence>
<dbReference type="RefSeq" id="WP_015723075.1">
    <property type="nucleotide sequence ID" value="NC_014972.1"/>
</dbReference>
<dbReference type="Pfam" id="PF03706">
    <property type="entry name" value="LPG_synthase_TM"/>
    <property type="match status" value="1"/>
</dbReference>
<comment type="subcellular location">
    <subcellularLocation>
        <location evidence="1">Cell membrane</location>
        <topology evidence="1">Multi-pass membrane protein</topology>
    </subcellularLocation>
</comment>
<dbReference type="NCBIfam" id="TIGR00374">
    <property type="entry name" value="flippase-like domain"/>
    <property type="match status" value="1"/>
</dbReference>
<feature type="transmembrane region" description="Helical" evidence="6">
    <location>
        <begin position="125"/>
        <end position="145"/>
    </location>
</feature>
<keyword evidence="4 6" id="KW-1133">Transmembrane helix</keyword>
<dbReference type="GO" id="GO:0005886">
    <property type="term" value="C:plasma membrane"/>
    <property type="evidence" value="ECO:0007669"/>
    <property type="project" value="UniProtKB-SubCell"/>
</dbReference>
<name>A0A7U3YJH5_DESPD</name>
<gene>
    <name evidence="7" type="ordered locus">Despr_0346</name>
</gene>
<dbReference type="InterPro" id="IPR022791">
    <property type="entry name" value="L-PG_synthase/AglD"/>
</dbReference>
<accession>A0A7U3YJH5</accession>
<dbReference type="AlphaFoldDB" id="A0A7U3YJH5"/>
<protein>
    <recommendedName>
        <fullName evidence="9">TIGR00374 family protein</fullName>
    </recommendedName>
</protein>
<evidence type="ECO:0000256" key="6">
    <source>
        <dbReference type="SAM" id="Phobius"/>
    </source>
</evidence>
<dbReference type="PANTHER" id="PTHR39087:SF2">
    <property type="entry name" value="UPF0104 MEMBRANE PROTEIN MJ1595"/>
    <property type="match status" value="1"/>
</dbReference>
<evidence type="ECO:0000256" key="2">
    <source>
        <dbReference type="ARBA" id="ARBA00022475"/>
    </source>
</evidence>
<evidence type="ECO:0000256" key="3">
    <source>
        <dbReference type="ARBA" id="ARBA00022692"/>
    </source>
</evidence>
<evidence type="ECO:0000256" key="1">
    <source>
        <dbReference type="ARBA" id="ARBA00004651"/>
    </source>
</evidence>
<feature type="transmembrane region" description="Helical" evidence="6">
    <location>
        <begin position="331"/>
        <end position="349"/>
    </location>
</feature>
<keyword evidence="5 6" id="KW-0472">Membrane</keyword>
<evidence type="ECO:0000256" key="4">
    <source>
        <dbReference type="ARBA" id="ARBA00022989"/>
    </source>
</evidence>
<dbReference type="KEGG" id="dpr:Despr_0346"/>
<proteinExistence type="predicted"/>
<evidence type="ECO:0000313" key="7">
    <source>
        <dbReference type="EMBL" id="ADW16528.1"/>
    </source>
</evidence>
<keyword evidence="3 6" id="KW-0812">Transmembrane</keyword>
<dbReference type="Proteomes" id="UP000006365">
    <property type="component" value="Chromosome"/>
</dbReference>
<feature type="transmembrane region" description="Helical" evidence="6">
    <location>
        <begin position="275"/>
        <end position="294"/>
    </location>
</feature>
<reference evidence="7 8" key="1">
    <citation type="journal article" date="2011" name="Stand. Genomic Sci.">
        <title>Complete genome sequence of Desulfobulbus propionicus type strain (1pr3).</title>
        <authorList>
            <person name="Pagani I."/>
            <person name="Lapidus A."/>
            <person name="Nolan M."/>
            <person name="Lucas S."/>
            <person name="Hammon N."/>
            <person name="Deshpande S."/>
            <person name="Cheng J.F."/>
            <person name="Chertkov O."/>
            <person name="Davenport K."/>
            <person name="Tapia R."/>
            <person name="Han C."/>
            <person name="Goodwin L."/>
            <person name="Pitluck S."/>
            <person name="Liolios K."/>
            <person name="Mavromatis K."/>
            <person name="Ivanova N."/>
            <person name="Mikhailova N."/>
            <person name="Pati A."/>
            <person name="Chen A."/>
            <person name="Palaniappan K."/>
            <person name="Land M."/>
            <person name="Hauser L."/>
            <person name="Chang Y.J."/>
            <person name="Jeffries C.D."/>
            <person name="Detter J.C."/>
            <person name="Brambilla E."/>
            <person name="Kannan K.P."/>
            <person name="Djao O.D."/>
            <person name="Rohde M."/>
            <person name="Pukall R."/>
            <person name="Spring S."/>
            <person name="Goker M."/>
            <person name="Sikorski J."/>
            <person name="Woyke T."/>
            <person name="Bristow J."/>
            <person name="Eisen J.A."/>
            <person name="Markowitz V."/>
            <person name="Hugenholtz P."/>
            <person name="Kyrpides N.C."/>
            <person name="Klenk H.P."/>
        </authorList>
    </citation>
    <scope>NUCLEOTIDE SEQUENCE [LARGE SCALE GENOMIC DNA]</scope>
    <source>
        <strain evidence="8">ATCC 33891 / DSM 2032 / 1pr3</strain>
    </source>
</reference>
<keyword evidence="8" id="KW-1185">Reference proteome</keyword>
<feature type="transmembrane region" description="Helical" evidence="6">
    <location>
        <begin position="242"/>
        <end position="263"/>
    </location>
</feature>
<organism evidence="7 8">
    <name type="scientific">Desulfobulbus propionicus (strain ATCC 33891 / DSM 2032 / VKM B-1956 / 1pr3)</name>
    <dbReference type="NCBI Taxonomy" id="577650"/>
    <lineage>
        <taxon>Bacteria</taxon>
        <taxon>Pseudomonadati</taxon>
        <taxon>Thermodesulfobacteriota</taxon>
        <taxon>Desulfobulbia</taxon>
        <taxon>Desulfobulbales</taxon>
        <taxon>Desulfobulbaceae</taxon>
        <taxon>Desulfobulbus</taxon>
    </lineage>
</organism>
<feature type="transmembrane region" description="Helical" evidence="6">
    <location>
        <begin position="165"/>
        <end position="185"/>
    </location>
</feature>
<feature type="transmembrane region" description="Helical" evidence="6">
    <location>
        <begin position="6"/>
        <end position="25"/>
    </location>
</feature>
<evidence type="ECO:0008006" key="9">
    <source>
        <dbReference type="Google" id="ProtNLM"/>
    </source>
</evidence>
<sequence length="362" mass="39819">MGSARMFFSTFMGIALSAALFYLAFRNVPLRELILYLRQVEIGWIAPSLMVILGAFFIRAERLRLIISASHPLSFSPVYHPLAIGYLANCIVPGRLGEIILPVLLKKNKKVPLSTGLAAVVAERIFDLITLLLLFTCVIPLVRLAPSQSTSFAGYELSTGTLHNLAGKMMILCVLLLLCINLVTIQATKNWIKGILHRLSSMSLFASSPHAQSRWRKACHLAETFLDNIASGFSLLRSARRLALCVFYSLAIWGLVIFANYLLTFGCPRMSGLSYAEISAMTIFIGFFVALPSAPGFWGVWEAGGIFALSVFGINTTDAAGYTLLNHVVQIGTFIVLGVVSALLTEFNWRNMLVQKSSSHYE</sequence>
<feature type="transmembrane region" description="Helical" evidence="6">
    <location>
        <begin position="37"/>
        <end position="58"/>
    </location>
</feature>
<keyword evidence="2" id="KW-1003">Cell membrane</keyword>
<dbReference type="PANTHER" id="PTHR39087">
    <property type="entry name" value="UPF0104 MEMBRANE PROTEIN MJ1595"/>
    <property type="match status" value="1"/>
</dbReference>